<dbReference type="SMART" id="SM00448">
    <property type="entry name" value="REC"/>
    <property type="match status" value="1"/>
</dbReference>
<dbReference type="PANTHER" id="PTHR24422">
    <property type="entry name" value="CHEMOTAXIS PROTEIN METHYLTRANSFERASE"/>
    <property type="match status" value="1"/>
</dbReference>
<dbReference type="Gene3D" id="3.40.50.2300">
    <property type="match status" value="1"/>
</dbReference>
<dbReference type="Gene3D" id="3.40.50.150">
    <property type="entry name" value="Vaccinia Virus protein VP39"/>
    <property type="match status" value="1"/>
</dbReference>
<dbReference type="InterPro" id="IPR022641">
    <property type="entry name" value="CheR_N"/>
</dbReference>
<dbReference type="EMBL" id="JAALHA020000015">
    <property type="protein sequence ID" value="MDR9898079.1"/>
    <property type="molecule type" value="Genomic_DNA"/>
</dbReference>
<keyword evidence="6 13" id="KW-0597">Phosphoprotein</keyword>
<comment type="catalytic activity">
    <reaction evidence="1">
        <text>ATP + protein L-histidine = ADP + protein N-phospho-L-histidine.</text>
        <dbReference type="EC" id="2.7.13.3"/>
    </reaction>
</comment>
<dbReference type="SUPFAM" id="SSF55874">
    <property type="entry name" value="ATPase domain of HSP90 chaperone/DNA topoisomerase II/histidine kinase"/>
    <property type="match status" value="1"/>
</dbReference>
<gene>
    <name evidence="21" type="ORF">G7B40_026470</name>
</gene>
<dbReference type="InterPro" id="IPR003594">
    <property type="entry name" value="HATPase_dom"/>
</dbReference>
<dbReference type="Gene3D" id="1.10.287.130">
    <property type="match status" value="1"/>
</dbReference>
<dbReference type="SUPFAM" id="SSF47757">
    <property type="entry name" value="Chemotaxis receptor methyltransferase CheR, N-terminal domain"/>
    <property type="match status" value="1"/>
</dbReference>
<organism evidence="21 22">
    <name type="scientific">Aetokthonos hydrillicola Thurmond2011</name>
    <dbReference type="NCBI Taxonomy" id="2712845"/>
    <lineage>
        <taxon>Bacteria</taxon>
        <taxon>Bacillati</taxon>
        <taxon>Cyanobacteriota</taxon>
        <taxon>Cyanophyceae</taxon>
        <taxon>Nostocales</taxon>
        <taxon>Hapalosiphonaceae</taxon>
        <taxon>Aetokthonos</taxon>
    </lineage>
</organism>
<dbReference type="InterPro" id="IPR013656">
    <property type="entry name" value="PAS_4"/>
</dbReference>
<evidence type="ECO:0000256" key="13">
    <source>
        <dbReference type="PROSITE-ProRule" id="PRU00169"/>
    </source>
</evidence>
<feature type="domain" description="Response regulatory" evidence="17">
    <location>
        <begin position="1279"/>
        <end position="1399"/>
    </location>
</feature>
<proteinExistence type="inferred from homology"/>
<dbReference type="Pfam" id="PF00512">
    <property type="entry name" value="HisKA"/>
    <property type="match status" value="1"/>
</dbReference>
<dbReference type="InterPro" id="IPR011006">
    <property type="entry name" value="CheY-like_superfamily"/>
</dbReference>
<dbReference type="CDD" id="cd02440">
    <property type="entry name" value="AdoMet_MTases"/>
    <property type="match status" value="1"/>
</dbReference>
<dbReference type="Pfam" id="PF03705">
    <property type="entry name" value="CheR_N"/>
    <property type="match status" value="1"/>
</dbReference>
<dbReference type="GO" id="GO:0005737">
    <property type="term" value="C:cytoplasm"/>
    <property type="evidence" value="ECO:0007669"/>
    <property type="project" value="InterPro"/>
</dbReference>
<feature type="active site" evidence="12">
    <location>
        <position position="40"/>
    </location>
</feature>
<evidence type="ECO:0000256" key="12">
    <source>
        <dbReference type="PROSITE-ProRule" id="PRU00050"/>
    </source>
</evidence>
<dbReference type="InterPro" id="IPR003661">
    <property type="entry name" value="HisK_dim/P_dom"/>
</dbReference>
<dbReference type="InterPro" id="IPR036890">
    <property type="entry name" value="HATPase_C_sf"/>
</dbReference>
<dbReference type="Pfam" id="PF08448">
    <property type="entry name" value="PAS_4"/>
    <property type="match status" value="1"/>
</dbReference>
<dbReference type="InterPro" id="IPR029063">
    <property type="entry name" value="SAM-dependent_MTases_sf"/>
</dbReference>
<dbReference type="Pfam" id="PF13596">
    <property type="entry name" value="PAS_10"/>
    <property type="match status" value="1"/>
</dbReference>
<dbReference type="InterPro" id="IPR005467">
    <property type="entry name" value="His_kinase_dom"/>
</dbReference>
<evidence type="ECO:0000256" key="4">
    <source>
        <dbReference type="ARBA" id="ARBA00012438"/>
    </source>
</evidence>
<sequence length="1401" mass="156085">MHSKKSSKKSPSQGSDKEGSEGKEANNEKKLFPIVGIGASAGGLEAFIELLKHLPTDTGMAFVLIQHMSPNQESLLSEILSKSTEMPVSEVHSGIKVAPNHVYVIPPNVSMAITNGVLNLTPRDRGGGQFMSVDTFLLSLAQEQGNKAIAVILSGGDGDGSRGLEAVKAAGGVTFAQSGDTAKVNSMPNTAVATGLVDFVLPPRKIAEKIAEISRHPYITDVAMTKSATSKDEFDRSEALRTIFTLLWTATGVDFTNYKQTTLKRRIQRRMVLHKFEKLTDYASYLHNNPTEVMALYEDSLIHVTSFFRDSESFTALKSKVFPVIVLDKSSNSPIRIWVAGCSTGEEAYSITICLLEFLAEHLSHIPIQVYATDISERAIAQARTGFYTASEVANVDPERLHRFFVEVEGGYQISKPVRETCVFARQNLISDPPFSRMDLITCRNVLIYLGSELQKKLLPMFHYGLKPKGFLMLGTSETVGDCADLFSIVDKKNKLYAKKLVTTELNIDFSRSRYPAPIINPQAQTKEGTLNDQEISLQADQIVLNQYAPVGIVIDTDLEILRFRGQTSAYLEPAPGRASFNLLKMAKVGLRNELRILIQQAKQQNLPIKREGVKLIEGNCIRTFNIHVTPFSTSNIPGNYFLILFEDFPTPVTPVLSATQDNSNVTNEGDNHETARLQEELNTTKEHLQAIISEQQATNQDLRSANEEILSSNEELQSMNEELETAKEEIQATNEELNTINDELQRRNLESTQITNDLQNLLGSINIPILMVGSDLRIRRFTPAVEGIFNLISTDVGRSLSDITHKLNVPDLEQQILEVIRTLNLKVQEIQDQTGHWYDLRIRPYRTIDNKIDGAVVVLVDINELKRSAEELTEARNYAEMIVETVREPLLVLNLDLRVVTANHSFYEMFHVLPTQTEQHLLFDLGNGQWNIPELRILLEDILSGNDQFENFEVEHDFQQIGRKSMLLNARKMPPIGDTQMILLAMEDITEQKQLEAQHNQLLIEAQSARTEAEFANRAKDEFLSTVSHELRNPLNAMIGWAQLLRWKNFDQAKTEQALEIIERSAKSQNKIIEDILDISRITTGKFRLNAYHIELVPVIESAIDIVRLAANAKNIQLECRLSALNERVLGDPDRLQQVIWNLLSNAIKFTPAGGKITISLDYIDTIAQIEITDTGQGIKADFLPYVFERFRQADGSYTRLNTGLGLGLAIVRHLVELHGGTVHAHSLGEQQGATFTVRLPVQTELEKSSLISPPSLPDFAAQPKEPLGNIPSLAGVRVLFVDDEPDMLKLFTTMLESYGIEVTTSASASEALSILTANPNKYDVLISDIGMPEVDGYELIRQVRALSPEDGGNIRAAALTAYIREQDSQMAIAAGFQIHIPKPVELDQLLRVIANLAGR</sequence>
<evidence type="ECO:0000313" key="21">
    <source>
        <dbReference type="EMBL" id="MDR9898079.1"/>
    </source>
</evidence>
<dbReference type="EC" id="2.7.13.3" evidence="4"/>
<dbReference type="Gene3D" id="3.30.450.20">
    <property type="entry name" value="PAS domain"/>
    <property type="match status" value="2"/>
</dbReference>
<dbReference type="PRINTS" id="PR00996">
    <property type="entry name" value="CHERMTFRASE"/>
</dbReference>
<dbReference type="SUPFAM" id="SSF52738">
    <property type="entry name" value="Methylesterase CheB, C-terminal domain"/>
    <property type="match status" value="1"/>
</dbReference>
<feature type="active site" evidence="12">
    <location>
        <position position="159"/>
    </location>
</feature>
<comment type="catalytic activity">
    <reaction evidence="2">
        <text>L-glutamyl-[protein] + S-adenosyl-L-methionine = [protein]-L-glutamate 5-O-methyl ester + S-adenosyl-L-homocysteine</text>
        <dbReference type="Rhea" id="RHEA:24452"/>
        <dbReference type="Rhea" id="RHEA-COMP:10208"/>
        <dbReference type="Rhea" id="RHEA-COMP:10311"/>
        <dbReference type="ChEBI" id="CHEBI:29973"/>
        <dbReference type="ChEBI" id="CHEBI:57856"/>
        <dbReference type="ChEBI" id="CHEBI:59789"/>
        <dbReference type="ChEBI" id="CHEBI:82795"/>
        <dbReference type="EC" id="2.1.1.80"/>
    </reaction>
</comment>
<comment type="similarity">
    <text evidence="3">In the N-terminal section; belongs to the phytochrome family.</text>
</comment>
<keyword evidence="8" id="KW-0808">Transferase</keyword>
<evidence type="ECO:0000256" key="10">
    <source>
        <dbReference type="ARBA" id="ARBA00022777"/>
    </source>
</evidence>
<dbReference type="SUPFAM" id="SSF52172">
    <property type="entry name" value="CheY-like"/>
    <property type="match status" value="1"/>
</dbReference>
<keyword evidence="9" id="KW-0949">S-adenosyl-L-methionine</keyword>
<dbReference type="GO" id="GO:0000156">
    <property type="term" value="F:phosphorelay response regulator activity"/>
    <property type="evidence" value="ECO:0007669"/>
    <property type="project" value="InterPro"/>
</dbReference>
<dbReference type="PROSITE" id="PS50122">
    <property type="entry name" value="CHEB"/>
    <property type="match status" value="1"/>
</dbReference>
<dbReference type="PROSITE" id="PS50110">
    <property type="entry name" value="RESPONSE_REGULATORY"/>
    <property type="match status" value="1"/>
</dbReference>
<dbReference type="InterPro" id="IPR000014">
    <property type="entry name" value="PAS"/>
</dbReference>
<dbReference type="PROSITE" id="PS50109">
    <property type="entry name" value="HIS_KIN"/>
    <property type="match status" value="1"/>
</dbReference>
<evidence type="ECO:0000259" key="20">
    <source>
        <dbReference type="PROSITE" id="PS50123"/>
    </source>
</evidence>
<dbReference type="GO" id="GO:0008984">
    <property type="term" value="F:protein-glutamate methylesterase activity"/>
    <property type="evidence" value="ECO:0007669"/>
    <property type="project" value="InterPro"/>
</dbReference>
<dbReference type="Pfam" id="PF01339">
    <property type="entry name" value="CheB_methylest"/>
    <property type="match status" value="1"/>
</dbReference>
<dbReference type="InterPro" id="IPR036097">
    <property type="entry name" value="HisK_dim/P_sf"/>
</dbReference>
<dbReference type="SMART" id="SM00091">
    <property type="entry name" value="PAS"/>
    <property type="match status" value="2"/>
</dbReference>
<evidence type="ECO:0000259" key="17">
    <source>
        <dbReference type="PROSITE" id="PS50110"/>
    </source>
</evidence>
<evidence type="ECO:0000256" key="2">
    <source>
        <dbReference type="ARBA" id="ARBA00001541"/>
    </source>
</evidence>
<evidence type="ECO:0000256" key="3">
    <source>
        <dbReference type="ARBA" id="ARBA00006402"/>
    </source>
</evidence>
<dbReference type="Pfam" id="PF00072">
    <property type="entry name" value="Response_reg"/>
    <property type="match status" value="1"/>
</dbReference>
<dbReference type="CDD" id="cd00082">
    <property type="entry name" value="HisKA"/>
    <property type="match status" value="1"/>
</dbReference>
<dbReference type="Gene3D" id="3.30.565.10">
    <property type="entry name" value="Histidine kinase-like ATPase, C-terminal domain"/>
    <property type="match status" value="1"/>
</dbReference>
<dbReference type="FunFam" id="3.30.565.10:FF:000010">
    <property type="entry name" value="Sensor histidine kinase RcsC"/>
    <property type="match status" value="1"/>
</dbReference>
<evidence type="ECO:0000259" key="19">
    <source>
        <dbReference type="PROSITE" id="PS50122"/>
    </source>
</evidence>
<dbReference type="GO" id="GO:0008983">
    <property type="term" value="F:protein-glutamate O-methyltransferase activity"/>
    <property type="evidence" value="ECO:0007669"/>
    <property type="project" value="UniProtKB-EC"/>
</dbReference>
<dbReference type="InterPro" id="IPR000700">
    <property type="entry name" value="PAS-assoc_C"/>
</dbReference>
<dbReference type="Proteomes" id="UP000667802">
    <property type="component" value="Unassembled WGS sequence"/>
</dbReference>
<dbReference type="InterPro" id="IPR050903">
    <property type="entry name" value="Bact_Chemotaxis_MeTrfase"/>
</dbReference>
<dbReference type="InterPro" id="IPR000780">
    <property type="entry name" value="CheR_MeTrfase"/>
</dbReference>
<dbReference type="RefSeq" id="WP_208341381.1">
    <property type="nucleotide sequence ID" value="NZ_CAWQFN010000879.1"/>
</dbReference>
<evidence type="ECO:0000256" key="5">
    <source>
        <dbReference type="ARBA" id="ARBA00012534"/>
    </source>
</evidence>
<keyword evidence="10" id="KW-0418">Kinase</keyword>
<dbReference type="Gene3D" id="3.40.50.180">
    <property type="entry name" value="Methylesterase CheB, C-terminal domain"/>
    <property type="match status" value="1"/>
</dbReference>
<dbReference type="SMART" id="SM00387">
    <property type="entry name" value="HATPase_c"/>
    <property type="match status" value="1"/>
</dbReference>
<name>A0AAP5IBE1_9CYAN</name>
<dbReference type="PROSITE" id="PS50113">
    <property type="entry name" value="PAC"/>
    <property type="match status" value="1"/>
</dbReference>
<comment type="caution">
    <text evidence="21">The sequence shown here is derived from an EMBL/GenBank/DDBJ whole genome shotgun (WGS) entry which is preliminary data.</text>
</comment>
<dbReference type="SUPFAM" id="SSF55785">
    <property type="entry name" value="PYP-like sensor domain (PAS domain)"/>
    <property type="match status" value="2"/>
</dbReference>
<dbReference type="Pfam" id="PF02518">
    <property type="entry name" value="HATPase_c"/>
    <property type="match status" value="1"/>
</dbReference>
<dbReference type="InterPro" id="IPR035909">
    <property type="entry name" value="CheB_C"/>
</dbReference>
<dbReference type="EC" id="2.1.1.80" evidence="5"/>
<keyword evidence="14" id="KW-0175">Coiled coil</keyword>
<dbReference type="InterPro" id="IPR022642">
    <property type="entry name" value="CheR_C"/>
</dbReference>
<dbReference type="SUPFAM" id="SSF53335">
    <property type="entry name" value="S-adenosyl-L-methionine-dependent methyltransferases"/>
    <property type="match status" value="1"/>
</dbReference>
<dbReference type="InterPro" id="IPR036804">
    <property type="entry name" value="CheR_N_sf"/>
</dbReference>
<dbReference type="CDD" id="cd17580">
    <property type="entry name" value="REC_2_DhkD-like"/>
    <property type="match status" value="1"/>
</dbReference>
<dbReference type="PROSITE" id="PS50123">
    <property type="entry name" value="CHER"/>
    <property type="match status" value="1"/>
</dbReference>
<dbReference type="InterPro" id="IPR000673">
    <property type="entry name" value="Sig_transdc_resp-reg_Me-estase"/>
</dbReference>
<dbReference type="GO" id="GO:0000155">
    <property type="term" value="F:phosphorelay sensor kinase activity"/>
    <property type="evidence" value="ECO:0007669"/>
    <property type="project" value="InterPro"/>
</dbReference>
<feature type="compositionally biased region" description="Basic and acidic residues" evidence="15">
    <location>
        <begin position="15"/>
        <end position="27"/>
    </location>
</feature>
<evidence type="ECO:0000259" key="18">
    <source>
        <dbReference type="PROSITE" id="PS50113"/>
    </source>
</evidence>
<feature type="domain" description="PAC" evidence="18">
    <location>
        <begin position="822"/>
        <end position="875"/>
    </location>
</feature>
<dbReference type="GO" id="GO:0006935">
    <property type="term" value="P:chemotaxis"/>
    <property type="evidence" value="ECO:0007669"/>
    <property type="project" value="UniProtKB-UniRule"/>
</dbReference>
<feature type="domain" description="CheB-type methylesterase" evidence="19">
    <location>
        <begin position="31"/>
        <end position="210"/>
    </location>
</feature>
<accession>A0AAP5IBE1</accession>
<dbReference type="PANTHER" id="PTHR24422:SF27">
    <property type="entry name" value="PROTEIN-GLUTAMATE O-METHYLTRANSFERASE"/>
    <property type="match status" value="1"/>
</dbReference>
<evidence type="ECO:0000256" key="15">
    <source>
        <dbReference type="SAM" id="MobiDB-lite"/>
    </source>
</evidence>
<feature type="modified residue" description="4-aspartylphosphate" evidence="13">
    <location>
        <position position="1330"/>
    </location>
</feature>
<keyword evidence="22" id="KW-1185">Reference proteome</keyword>
<evidence type="ECO:0000313" key="22">
    <source>
        <dbReference type="Proteomes" id="UP000667802"/>
    </source>
</evidence>
<feature type="region of interest" description="Disordered" evidence="15">
    <location>
        <begin position="1"/>
        <end position="27"/>
    </location>
</feature>
<evidence type="ECO:0000256" key="8">
    <source>
        <dbReference type="ARBA" id="ARBA00022679"/>
    </source>
</evidence>
<evidence type="ECO:0000256" key="1">
    <source>
        <dbReference type="ARBA" id="ARBA00000085"/>
    </source>
</evidence>
<dbReference type="CDD" id="cd16434">
    <property type="entry name" value="CheB-CheR_fusion"/>
    <property type="match status" value="1"/>
</dbReference>
<dbReference type="Pfam" id="PF01739">
    <property type="entry name" value="CheR"/>
    <property type="match status" value="1"/>
</dbReference>
<dbReference type="GO" id="GO:0032259">
    <property type="term" value="P:methylation"/>
    <property type="evidence" value="ECO:0007669"/>
    <property type="project" value="UniProtKB-KW"/>
</dbReference>
<dbReference type="SMART" id="SM00138">
    <property type="entry name" value="MeTrc"/>
    <property type="match status" value="1"/>
</dbReference>
<keyword evidence="12" id="KW-0378">Hydrolase</keyword>
<evidence type="ECO:0000256" key="6">
    <source>
        <dbReference type="ARBA" id="ARBA00022553"/>
    </source>
</evidence>
<dbReference type="Gene3D" id="1.10.155.10">
    <property type="entry name" value="Chemotaxis receptor methyltransferase CheR, N-terminal domain"/>
    <property type="match status" value="1"/>
</dbReference>
<dbReference type="CDD" id="cd16922">
    <property type="entry name" value="HATPase_EvgS-ArcB-TorS-like"/>
    <property type="match status" value="1"/>
</dbReference>
<dbReference type="SMART" id="SM00388">
    <property type="entry name" value="HisKA"/>
    <property type="match status" value="1"/>
</dbReference>
<feature type="domain" description="Histidine kinase" evidence="16">
    <location>
        <begin position="1027"/>
        <end position="1245"/>
    </location>
</feature>
<feature type="domain" description="CheR-type methyltransferase" evidence="20">
    <location>
        <begin position="240"/>
        <end position="500"/>
    </location>
</feature>
<evidence type="ECO:0000256" key="9">
    <source>
        <dbReference type="ARBA" id="ARBA00022691"/>
    </source>
</evidence>
<reference evidence="22" key="1">
    <citation type="journal article" date="2021" name="Science">
        <title>Hunting the eagle killer: A cyanobacterial neurotoxin causes vacuolar myelinopathy.</title>
        <authorList>
            <person name="Breinlinger S."/>
            <person name="Phillips T.J."/>
            <person name="Haram B.N."/>
            <person name="Mares J."/>
            <person name="Martinez Yerena J.A."/>
            <person name="Hrouzek P."/>
            <person name="Sobotka R."/>
            <person name="Henderson W.M."/>
            <person name="Schmieder P."/>
            <person name="Williams S.M."/>
            <person name="Lauderdale J.D."/>
            <person name="Wilde H.D."/>
            <person name="Gerrin W."/>
            <person name="Kust A."/>
            <person name="Washington J.W."/>
            <person name="Wagner C."/>
            <person name="Geier B."/>
            <person name="Liebeke M."/>
            <person name="Enke H."/>
            <person name="Niedermeyer T.H.J."/>
            <person name="Wilde S.B."/>
        </authorList>
    </citation>
    <scope>NUCLEOTIDE SEQUENCE [LARGE SCALE GENOMIC DNA]</scope>
    <source>
        <strain evidence="22">Thurmond2011</strain>
    </source>
</reference>
<protein>
    <recommendedName>
        <fullName evidence="11">Circadian input-output histidine kinase CikA</fullName>
        <ecNumber evidence="5">2.1.1.80</ecNumber>
        <ecNumber evidence="4">2.7.13.3</ecNumber>
    </recommendedName>
</protein>
<evidence type="ECO:0000256" key="11">
    <source>
        <dbReference type="ARBA" id="ARBA00074306"/>
    </source>
</evidence>
<evidence type="ECO:0000256" key="7">
    <source>
        <dbReference type="ARBA" id="ARBA00022603"/>
    </source>
</evidence>
<dbReference type="SUPFAM" id="SSF47384">
    <property type="entry name" value="Homodimeric domain of signal transducing histidine kinase"/>
    <property type="match status" value="1"/>
</dbReference>
<keyword evidence="12" id="KW-0145">Chemotaxis</keyword>
<keyword evidence="7" id="KW-0489">Methyltransferase</keyword>
<evidence type="ECO:0000256" key="14">
    <source>
        <dbReference type="SAM" id="Coils"/>
    </source>
</evidence>
<dbReference type="InterPro" id="IPR001789">
    <property type="entry name" value="Sig_transdc_resp-reg_receiver"/>
</dbReference>
<feature type="active site" evidence="12">
    <location>
        <position position="67"/>
    </location>
</feature>
<dbReference type="InterPro" id="IPR035965">
    <property type="entry name" value="PAS-like_dom_sf"/>
</dbReference>
<evidence type="ECO:0000259" key="16">
    <source>
        <dbReference type="PROSITE" id="PS50109"/>
    </source>
</evidence>
<feature type="coiled-coil region" evidence="14">
    <location>
        <begin position="689"/>
        <end position="751"/>
    </location>
</feature>